<evidence type="ECO:0000313" key="4">
    <source>
        <dbReference type="Proteomes" id="UP000305282"/>
    </source>
</evidence>
<keyword evidence="2" id="KW-0472">Membrane</keyword>
<dbReference type="RefSeq" id="WP_136448696.1">
    <property type="nucleotide sequence ID" value="NZ_SSXH01000395.1"/>
</dbReference>
<proteinExistence type="predicted"/>
<accession>A0A4S5EIB1</accession>
<evidence type="ECO:0000256" key="2">
    <source>
        <dbReference type="SAM" id="Phobius"/>
    </source>
</evidence>
<keyword evidence="4" id="KW-1185">Reference proteome</keyword>
<protein>
    <submittedName>
        <fullName evidence="3">Uncharacterized protein</fullName>
    </submittedName>
</protein>
<dbReference type="EMBL" id="SSXH01000395">
    <property type="protein sequence ID" value="THJ71593.1"/>
    <property type="molecule type" value="Genomic_DNA"/>
</dbReference>
<keyword evidence="2" id="KW-0812">Transmembrane</keyword>
<evidence type="ECO:0000313" key="3">
    <source>
        <dbReference type="EMBL" id="THJ71593.1"/>
    </source>
</evidence>
<feature type="region of interest" description="Disordered" evidence="1">
    <location>
        <begin position="65"/>
        <end position="143"/>
    </location>
</feature>
<sequence length="143" mass="14598">MAWPAWGTRAVAAGGSVLAGALSGVLTNLVSDRPTLPWIVALAVLVVLMVGLQVVLTVLDHRGSAPPPGAGGVSVGGSSSGSIRTDVAGVRRVPGHRTSSGAGSVQIGGDSRASIRTRVRDSRSRKRCRGGNAAHRRWDPAAY</sequence>
<reference evidence="3 4" key="1">
    <citation type="submission" date="2019-04" db="EMBL/GenBank/DDBJ databases">
        <title>Draft genome sequences for three unisolated Alnus-infective Frankia Sp+ strains, AgTrS, AiOr and AvVan, the first sequenced Frankia strains able to sporulate in-planta.</title>
        <authorList>
            <person name="Bethencourt L."/>
            <person name="Vautrin F."/>
            <person name="Taib N."/>
            <person name="Dubost A."/>
            <person name="Castro-Garcia L."/>
            <person name="Imbaud O."/>
            <person name="Abrouk D."/>
            <person name="Fournier P."/>
            <person name="Briolay J."/>
            <person name="Nguyen A."/>
            <person name="Normand P."/>
            <person name="Fernandez M.P."/>
            <person name="Brochier-Armanet C."/>
            <person name="Herrera-Belaroussi A."/>
        </authorList>
    </citation>
    <scope>NUCLEOTIDE SEQUENCE [LARGE SCALE GENOMIC DNA]</scope>
    <source>
        <strain evidence="3 4">AvVan</strain>
    </source>
</reference>
<organism evidence="3 4">
    <name type="scientific">Candidatus Frankia alpina</name>
    <dbReference type="NCBI Taxonomy" id="2699483"/>
    <lineage>
        <taxon>Bacteria</taxon>
        <taxon>Bacillati</taxon>
        <taxon>Actinomycetota</taxon>
        <taxon>Actinomycetes</taxon>
        <taxon>Frankiales</taxon>
        <taxon>Frankiaceae</taxon>
        <taxon>Frankia</taxon>
    </lineage>
</organism>
<dbReference type="OrthoDB" id="9986925at2"/>
<dbReference type="Proteomes" id="UP000305282">
    <property type="component" value="Unassembled WGS sequence"/>
</dbReference>
<feature type="compositionally biased region" description="Gly residues" evidence="1">
    <location>
        <begin position="70"/>
        <end position="79"/>
    </location>
</feature>
<keyword evidence="2" id="KW-1133">Transmembrane helix</keyword>
<feature type="transmembrane region" description="Helical" evidence="2">
    <location>
        <begin position="39"/>
        <end position="59"/>
    </location>
</feature>
<comment type="caution">
    <text evidence="3">The sequence shown here is derived from an EMBL/GenBank/DDBJ whole genome shotgun (WGS) entry which is preliminary data.</text>
</comment>
<evidence type="ECO:0000256" key="1">
    <source>
        <dbReference type="SAM" id="MobiDB-lite"/>
    </source>
</evidence>
<gene>
    <name evidence="3" type="ORF">E7Y31_15175</name>
</gene>
<dbReference type="AlphaFoldDB" id="A0A4S5EIB1"/>
<name>A0A4S5EIB1_9ACTN</name>